<feature type="binding site" evidence="14">
    <location>
        <position position="511"/>
    </location>
    <ligand>
        <name>Zn(2+)</name>
        <dbReference type="ChEBI" id="CHEBI:29105"/>
        <note>catalytic</note>
    </ligand>
</feature>
<evidence type="ECO:0000256" key="1">
    <source>
        <dbReference type="ARBA" id="ARBA00004370"/>
    </source>
</evidence>
<dbReference type="GO" id="GO:0005886">
    <property type="term" value="C:plasma membrane"/>
    <property type="evidence" value="ECO:0007669"/>
    <property type="project" value="UniProtKB-SubCell"/>
</dbReference>
<protein>
    <recommendedName>
        <fullName evidence="14">ATP-dependent zinc metalloprotease FtsH</fullName>
        <ecNumber evidence="14">3.4.24.-</ecNumber>
    </recommendedName>
</protein>
<dbReference type="SUPFAM" id="SSF52540">
    <property type="entry name" value="P-loop containing nucleoside triphosphate hydrolases"/>
    <property type="match status" value="1"/>
</dbReference>
<feature type="transmembrane region" description="Helical" evidence="14">
    <location>
        <begin position="18"/>
        <end position="39"/>
    </location>
</feature>
<dbReference type="GO" id="GO:0004176">
    <property type="term" value="F:ATP-dependent peptidase activity"/>
    <property type="evidence" value="ECO:0007669"/>
    <property type="project" value="InterPro"/>
</dbReference>
<evidence type="ECO:0000256" key="5">
    <source>
        <dbReference type="ARBA" id="ARBA00022723"/>
    </source>
</evidence>
<comment type="subcellular location">
    <subcellularLocation>
        <location evidence="14">Cell membrane</location>
        <topology evidence="14">Multi-pass membrane protein</topology>
        <orientation evidence="14">Cytoplasmic side</orientation>
    </subcellularLocation>
    <subcellularLocation>
        <location evidence="1">Membrane</location>
    </subcellularLocation>
</comment>
<dbReference type="Pfam" id="PF17862">
    <property type="entry name" value="AAA_lid_3"/>
    <property type="match status" value="1"/>
</dbReference>
<evidence type="ECO:0000256" key="12">
    <source>
        <dbReference type="ARBA" id="ARBA00023136"/>
    </source>
</evidence>
<comment type="cofactor">
    <cofactor evidence="14">
        <name>Zn(2+)</name>
        <dbReference type="ChEBI" id="CHEBI:29105"/>
    </cofactor>
    <text evidence="14">Binds 1 zinc ion per subunit.</text>
</comment>
<dbReference type="Gene3D" id="1.10.8.60">
    <property type="match status" value="1"/>
</dbReference>
<evidence type="ECO:0000256" key="10">
    <source>
        <dbReference type="ARBA" id="ARBA00022989"/>
    </source>
</evidence>
<keyword evidence="11 14" id="KW-0482">Metalloprotease</keyword>
<evidence type="ECO:0000256" key="14">
    <source>
        <dbReference type="HAMAP-Rule" id="MF_01458"/>
    </source>
</evidence>
<organism evidence="18 19">
    <name type="scientific">Paludisphaera borealis</name>
    <dbReference type="NCBI Taxonomy" id="1387353"/>
    <lineage>
        <taxon>Bacteria</taxon>
        <taxon>Pseudomonadati</taxon>
        <taxon>Planctomycetota</taxon>
        <taxon>Planctomycetia</taxon>
        <taxon>Isosphaerales</taxon>
        <taxon>Isosphaeraceae</taxon>
        <taxon>Paludisphaera</taxon>
    </lineage>
</organism>
<dbReference type="HAMAP" id="MF_01458">
    <property type="entry name" value="FtsH"/>
    <property type="match status" value="1"/>
</dbReference>
<dbReference type="InterPro" id="IPR037219">
    <property type="entry name" value="Peptidase_M41-like"/>
</dbReference>
<dbReference type="InterPro" id="IPR003593">
    <property type="entry name" value="AAA+_ATPase"/>
</dbReference>
<dbReference type="GO" id="GO:0008270">
    <property type="term" value="F:zinc ion binding"/>
    <property type="evidence" value="ECO:0007669"/>
    <property type="project" value="UniProtKB-UniRule"/>
</dbReference>
<dbReference type="NCBIfam" id="TIGR01241">
    <property type="entry name" value="FtsH_fam"/>
    <property type="match status" value="1"/>
</dbReference>
<evidence type="ECO:0000313" key="19">
    <source>
        <dbReference type="Proteomes" id="UP000186309"/>
    </source>
</evidence>
<dbReference type="GO" id="GO:0004222">
    <property type="term" value="F:metalloendopeptidase activity"/>
    <property type="evidence" value="ECO:0007669"/>
    <property type="project" value="InterPro"/>
</dbReference>
<dbReference type="RefSeq" id="WP_083712588.1">
    <property type="nucleotide sequence ID" value="NZ_CP019082.1"/>
</dbReference>
<evidence type="ECO:0000313" key="18">
    <source>
        <dbReference type="EMBL" id="APW58724.1"/>
    </source>
</evidence>
<dbReference type="OrthoDB" id="9809379at2"/>
<name>A0A1U7CIG2_9BACT</name>
<feature type="domain" description="AAA+ ATPase" evidence="17">
    <location>
        <begin position="204"/>
        <end position="343"/>
    </location>
</feature>
<evidence type="ECO:0000256" key="7">
    <source>
        <dbReference type="ARBA" id="ARBA00022801"/>
    </source>
</evidence>
<dbReference type="CDD" id="cd19501">
    <property type="entry name" value="RecA-like_FtsH"/>
    <property type="match status" value="1"/>
</dbReference>
<keyword evidence="7 14" id="KW-0378">Hydrolase</keyword>
<dbReference type="AlphaFoldDB" id="A0A1U7CIG2"/>
<dbReference type="Gene3D" id="1.20.58.760">
    <property type="entry name" value="Peptidase M41"/>
    <property type="match status" value="1"/>
</dbReference>
<feature type="binding site" evidence="14">
    <location>
        <position position="438"/>
    </location>
    <ligand>
        <name>Zn(2+)</name>
        <dbReference type="ChEBI" id="CHEBI:29105"/>
        <note>catalytic</note>
    </ligand>
</feature>
<keyword evidence="10 14" id="KW-1133">Transmembrane helix</keyword>
<keyword evidence="8 14" id="KW-0862">Zinc</keyword>
<evidence type="ECO:0000256" key="3">
    <source>
        <dbReference type="ARBA" id="ARBA00022670"/>
    </source>
</evidence>
<dbReference type="FunFam" id="1.10.8.60:FF:000001">
    <property type="entry name" value="ATP-dependent zinc metalloprotease FtsH"/>
    <property type="match status" value="1"/>
</dbReference>
<dbReference type="PROSITE" id="PS00674">
    <property type="entry name" value="AAA"/>
    <property type="match status" value="1"/>
</dbReference>
<comment type="function">
    <text evidence="14">Acts as a processive, ATP-dependent zinc metallopeptidase for both cytoplasmic and membrane proteins. Plays a role in the quality control of integral membrane proteins.</text>
</comment>
<dbReference type="InterPro" id="IPR003960">
    <property type="entry name" value="ATPase_AAA_CS"/>
</dbReference>
<keyword evidence="6 14" id="KW-0547">Nucleotide-binding</keyword>
<comment type="subunit">
    <text evidence="14">Homohexamer.</text>
</comment>
<dbReference type="SUPFAM" id="SSF140990">
    <property type="entry name" value="FtsH protease domain-like"/>
    <property type="match status" value="1"/>
</dbReference>
<dbReference type="EC" id="3.4.24.-" evidence="14"/>
<dbReference type="KEGG" id="pbor:BSF38_00127"/>
<dbReference type="Gene3D" id="3.40.50.300">
    <property type="entry name" value="P-loop containing nucleotide triphosphate hydrolases"/>
    <property type="match status" value="1"/>
</dbReference>
<dbReference type="PANTHER" id="PTHR23076:SF97">
    <property type="entry name" value="ATP-DEPENDENT ZINC METALLOPROTEASE YME1L1"/>
    <property type="match status" value="1"/>
</dbReference>
<dbReference type="GO" id="GO:0005524">
    <property type="term" value="F:ATP binding"/>
    <property type="evidence" value="ECO:0007669"/>
    <property type="project" value="UniProtKB-UniRule"/>
</dbReference>
<keyword evidence="12 14" id="KW-0472">Membrane</keyword>
<sequence length="622" mass="66706">MSTTNRFSIHDRRGRRNLVAAVAGAALVVALAVGTFVLLQPQVQNLSYGQFRKRLAEGSVGSARVGPTSIAGRLAERDSGGRAVRYQVSRVGMEHDEDLIRLLEAHVPGGDYDAEAGPSSIQTMAAPAIMFLLTIAFLSIILVRSGGFGSALAFSKSRPRVYGDDEARVTFDSVAGHEEVVDELREVVDFLRTPDKFQSLGGRIPKGVLLIGAPGTGKTLLARAVAGEAGVPFFSLSGSDFVELFVGVGAARVRSLFARAQAKAPCLIFIDELDAIGKARSAGGSGGHDERDQTLNQLLVEMDGFDANRGVILLAATNRPETLDPALVRPGRFDRQVVVDRPDLVGREQILKVHARVVPLADGLNLRQIAAMTPGFVGADLANLVNEAALLAARRGKDQVGQPEFEEGIERLIAGPEKRQRLLRPDEKERIAFHEAGHALVARSLPGTDPVHKVSIVGRGAGALGYTLYRPEDDRFLHTRTSLEHAVCSLLGGTLAEEIALGESSDGCTSDLTRATRIVRRMVLEFGMSPVMGRQSYGRDPSDPSAAGGPELACSEQTAREIDLEVRRILDEALAKARRILVERQATLERIARRLIDRETIGAVELAEILAAETAADAPASN</sequence>
<dbReference type="InterPro" id="IPR005936">
    <property type="entry name" value="FtsH"/>
</dbReference>
<dbReference type="STRING" id="1387353.BSF38_00127"/>
<dbReference type="InterPro" id="IPR041569">
    <property type="entry name" value="AAA_lid_3"/>
</dbReference>
<dbReference type="Proteomes" id="UP000186309">
    <property type="component" value="Chromosome"/>
</dbReference>
<keyword evidence="19" id="KW-1185">Reference proteome</keyword>
<dbReference type="FunFam" id="3.40.50.300:FF:000001">
    <property type="entry name" value="ATP-dependent zinc metalloprotease FtsH"/>
    <property type="match status" value="1"/>
</dbReference>
<dbReference type="GO" id="GO:0030163">
    <property type="term" value="P:protein catabolic process"/>
    <property type="evidence" value="ECO:0007669"/>
    <property type="project" value="UniProtKB-UniRule"/>
</dbReference>
<dbReference type="SMART" id="SM00382">
    <property type="entry name" value="AAA"/>
    <property type="match status" value="1"/>
</dbReference>
<evidence type="ECO:0000256" key="8">
    <source>
        <dbReference type="ARBA" id="ARBA00022833"/>
    </source>
</evidence>
<feature type="binding site" evidence="14">
    <location>
        <position position="434"/>
    </location>
    <ligand>
        <name>Zn(2+)</name>
        <dbReference type="ChEBI" id="CHEBI:29105"/>
        <note>catalytic</note>
    </ligand>
</feature>
<feature type="active site" evidence="14">
    <location>
        <position position="435"/>
    </location>
</feature>
<dbReference type="Pfam" id="PF00004">
    <property type="entry name" value="AAA"/>
    <property type="match status" value="1"/>
</dbReference>
<feature type="binding site" evidence="14">
    <location>
        <begin position="212"/>
        <end position="219"/>
    </location>
    <ligand>
        <name>ATP</name>
        <dbReference type="ChEBI" id="CHEBI:30616"/>
    </ligand>
</feature>
<evidence type="ECO:0000256" key="9">
    <source>
        <dbReference type="ARBA" id="ARBA00022840"/>
    </source>
</evidence>
<comment type="similarity">
    <text evidence="15">Belongs to the AAA ATPase family.</text>
</comment>
<keyword evidence="4 14" id="KW-0812">Transmembrane</keyword>
<proteinExistence type="inferred from homology"/>
<comment type="similarity">
    <text evidence="2 14">In the C-terminal section; belongs to the peptidase M41 family.</text>
</comment>
<evidence type="ECO:0000256" key="16">
    <source>
        <dbReference type="SAM" id="MobiDB-lite"/>
    </source>
</evidence>
<evidence type="ECO:0000256" key="13">
    <source>
        <dbReference type="ARBA" id="ARBA00061570"/>
    </source>
</evidence>
<evidence type="ECO:0000256" key="15">
    <source>
        <dbReference type="RuleBase" id="RU003651"/>
    </source>
</evidence>
<dbReference type="InterPro" id="IPR000642">
    <property type="entry name" value="Peptidase_M41"/>
</dbReference>
<keyword evidence="3 14" id="KW-0645">Protease</keyword>
<dbReference type="InterPro" id="IPR003959">
    <property type="entry name" value="ATPase_AAA_core"/>
</dbReference>
<keyword evidence="14" id="KW-1003">Cell membrane</keyword>
<feature type="transmembrane region" description="Helical" evidence="14">
    <location>
        <begin position="128"/>
        <end position="154"/>
    </location>
</feature>
<dbReference type="Pfam" id="PF01434">
    <property type="entry name" value="Peptidase_M41"/>
    <property type="match status" value="1"/>
</dbReference>
<feature type="region of interest" description="Disordered" evidence="16">
    <location>
        <begin position="533"/>
        <end position="552"/>
    </location>
</feature>
<evidence type="ECO:0000256" key="11">
    <source>
        <dbReference type="ARBA" id="ARBA00023049"/>
    </source>
</evidence>
<keyword evidence="5 14" id="KW-0479">Metal-binding</keyword>
<comment type="similarity">
    <text evidence="13 14">In the central section; belongs to the AAA ATPase family.</text>
</comment>
<evidence type="ECO:0000256" key="4">
    <source>
        <dbReference type="ARBA" id="ARBA00022692"/>
    </source>
</evidence>
<evidence type="ECO:0000259" key="17">
    <source>
        <dbReference type="SMART" id="SM00382"/>
    </source>
</evidence>
<evidence type="ECO:0000256" key="2">
    <source>
        <dbReference type="ARBA" id="ARBA00010044"/>
    </source>
</evidence>
<dbReference type="GO" id="GO:0006508">
    <property type="term" value="P:proteolysis"/>
    <property type="evidence" value="ECO:0007669"/>
    <property type="project" value="UniProtKB-KW"/>
</dbReference>
<dbReference type="FunFam" id="1.20.58.760:FF:000001">
    <property type="entry name" value="ATP-dependent zinc metalloprotease FtsH"/>
    <property type="match status" value="1"/>
</dbReference>
<dbReference type="GO" id="GO:0016887">
    <property type="term" value="F:ATP hydrolysis activity"/>
    <property type="evidence" value="ECO:0007669"/>
    <property type="project" value="UniProtKB-UniRule"/>
</dbReference>
<gene>
    <name evidence="18" type="primary">ftsH_1</name>
    <name evidence="14" type="synonym">ftsH</name>
    <name evidence="18" type="ORF">BSF38_00127</name>
</gene>
<accession>A0A1U7CIG2</accession>
<keyword evidence="9 14" id="KW-0067">ATP-binding</keyword>
<evidence type="ECO:0000256" key="6">
    <source>
        <dbReference type="ARBA" id="ARBA00022741"/>
    </source>
</evidence>
<reference evidence="19" key="1">
    <citation type="submission" date="2016-12" db="EMBL/GenBank/DDBJ databases">
        <title>Comparative genomics of four Isosphaeraceae planctomycetes: a common pool of plasmids and glycoside hydrolase genes.</title>
        <authorList>
            <person name="Ivanova A."/>
        </authorList>
    </citation>
    <scope>NUCLEOTIDE SEQUENCE [LARGE SCALE GENOMIC DNA]</scope>
    <source>
        <strain evidence="19">PX4</strain>
    </source>
</reference>
<dbReference type="PANTHER" id="PTHR23076">
    <property type="entry name" value="METALLOPROTEASE M41 FTSH"/>
    <property type="match status" value="1"/>
</dbReference>
<dbReference type="InterPro" id="IPR027417">
    <property type="entry name" value="P-loop_NTPase"/>
</dbReference>
<dbReference type="EMBL" id="CP019082">
    <property type="protein sequence ID" value="APW58724.1"/>
    <property type="molecule type" value="Genomic_DNA"/>
</dbReference>